<feature type="non-terminal residue" evidence="1">
    <location>
        <position position="1"/>
    </location>
</feature>
<sequence>MCLSIAAKKSILKAVCSTPAEEIRLFRTQLCVCANFTNFHRWSLLIWTQMM</sequence>
<evidence type="ECO:0000313" key="1">
    <source>
        <dbReference type="EMBL" id="KAF4079456.1"/>
    </source>
</evidence>
<protein>
    <submittedName>
        <fullName evidence="1">Uncharacterized protein</fullName>
    </submittedName>
</protein>
<reference evidence="1 2" key="1">
    <citation type="submission" date="2020-02" db="EMBL/GenBank/DDBJ databases">
        <title>A chromosome-scale genome assembly of the black bullhead catfish (Ameiurus melas).</title>
        <authorList>
            <person name="Wen M."/>
            <person name="Zham M."/>
            <person name="Cabau C."/>
            <person name="Klopp C."/>
            <person name="Donnadieu C."/>
            <person name="Roques C."/>
            <person name="Bouchez O."/>
            <person name="Lampietro C."/>
            <person name="Jouanno E."/>
            <person name="Herpin A."/>
            <person name="Louis A."/>
            <person name="Berthelot C."/>
            <person name="Parey E."/>
            <person name="Roest-Crollius H."/>
            <person name="Braasch I."/>
            <person name="Postlethwait J."/>
            <person name="Robinson-Rechavi M."/>
            <person name="Echchiki A."/>
            <person name="Begum T."/>
            <person name="Montfort J."/>
            <person name="Schartl M."/>
            <person name="Bobe J."/>
            <person name="Guiguen Y."/>
        </authorList>
    </citation>
    <scope>NUCLEOTIDE SEQUENCE [LARGE SCALE GENOMIC DNA]</scope>
    <source>
        <strain evidence="1">M_S1</strain>
        <tissue evidence="1">Blood</tissue>
    </source>
</reference>
<dbReference type="Proteomes" id="UP000593565">
    <property type="component" value="Unassembled WGS sequence"/>
</dbReference>
<name>A0A7J6A9M4_AMEME</name>
<gene>
    <name evidence="1" type="ORF">AMELA_G00178230</name>
</gene>
<proteinExistence type="predicted"/>
<dbReference type="AlphaFoldDB" id="A0A7J6A9M4"/>
<organism evidence="1 2">
    <name type="scientific">Ameiurus melas</name>
    <name type="common">Black bullhead</name>
    <name type="synonym">Silurus melas</name>
    <dbReference type="NCBI Taxonomy" id="219545"/>
    <lineage>
        <taxon>Eukaryota</taxon>
        <taxon>Metazoa</taxon>
        <taxon>Chordata</taxon>
        <taxon>Craniata</taxon>
        <taxon>Vertebrata</taxon>
        <taxon>Euteleostomi</taxon>
        <taxon>Actinopterygii</taxon>
        <taxon>Neopterygii</taxon>
        <taxon>Teleostei</taxon>
        <taxon>Ostariophysi</taxon>
        <taxon>Siluriformes</taxon>
        <taxon>Ictaluridae</taxon>
        <taxon>Ameiurus</taxon>
    </lineage>
</organism>
<comment type="caution">
    <text evidence="1">The sequence shown here is derived from an EMBL/GenBank/DDBJ whole genome shotgun (WGS) entry which is preliminary data.</text>
</comment>
<dbReference type="EMBL" id="JAAGNN010000015">
    <property type="protein sequence ID" value="KAF4079456.1"/>
    <property type="molecule type" value="Genomic_DNA"/>
</dbReference>
<evidence type="ECO:0000313" key="2">
    <source>
        <dbReference type="Proteomes" id="UP000593565"/>
    </source>
</evidence>
<keyword evidence="2" id="KW-1185">Reference proteome</keyword>
<accession>A0A7J6A9M4</accession>